<proteinExistence type="inferred from homology"/>
<accession>A0A164PG77</accession>
<dbReference type="PROSITE" id="PS00086">
    <property type="entry name" value="CYTOCHROME_P450"/>
    <property type="match status" value="1"/>
</dbReference>
<dbReference type="PRINTS" id="PR00463">
    <property type="entry name" value="EP450I"/>
</dbReference>
<evidence type="ECO:0000256" key="8">
    <source>
        <dbReference type="ARBA" id="ARBA00023033"/>
    </source>
</evidence>
<dbReference type="STRING" id="1314777.A0A164PG77"/>
<evidence type="ECO:0000256" key="9">
    <source>
        <dbReference type="PIRSR" id="PIRSR602401-1"/>
    </source>
</evidence>
<dbReference type="PANTHER" id="PTHR46300:SF7">
    <property type="entry name" value="P450, PUTATIVE (EUROFUNG)-RELATED"/>
    <property type="match status" value="1"/>
</dbReference>
<feature type="transmembrane region" description="Helical" evidence="11">
    <location>
        <begin position="308"/>
        <end position="329"/>
    </location>
</feature>
<evidence type="ECO:0000256" key="1">
    <source>
        <dbReference type="ARBA" id="ARBA00001971"/>
    </source>
</evidence>
<evidence type="ECO:0000256" key="2">
    <source>
        <dbReference type="ARBA" id="ARBA00005179"/>
    </source>
</evidence>
<dbReference type="Proteomes" id="UP000076722">
    <property type="component" value="Unassembled WGS sequence"/>
</dbReference>
<dbReference type="SUPFAM" id="SSF48264">
    <property type="entry name" value="Cytochrome P450"/>
    <property type="match status" value="1"/>
</dbReference>
<organism evidence="12 13">
    <name type="scientific">Sistotremastrum niveocremeum HHB9708</name>
    <dbReference type="NCBI Taxonomy" id="1314777"/>
    <lineage>
        <taxon>Eukaryota</taxon>
        <taxon>Fungi</taxon>
        <taxon>Dikarya</taxon>
        <taxon>Basidiomycota</taxon>
        <taxon>Agaricomycotina</taxon>
        <taxon>Agaricomycetes</taxon>
        <taxon>Sistotremastrales</taxon>
        <taxon>Sistotremastraceae</taxon>
        <taxon>Sertulicium</taxon>
        <taxon>Sertulicium niveocremeum</taxon>
    </lineage>
</organism>
<evidence type="ECO:0000256" key="5">
    <source>
        <dbReference type="ARBA" id="ARBA00022723"/>
    </source>
</evidence>
<dbReference type="InterPro" id="IPR001128">
    <property type="entry name" value="Cyt_P450"/>
</dbReference>
<dbReference type="InterPro" id="IPR036396">
    <property type="entry name" value="Cyt_P450_sf"/>
</dbReference>
<evidence type="ECO:0000313" key="12">
    <source>
        <dbReference type="EMBL" id="KZS88697.1"/>
    </source>
</evidence>
<evidence type="ECO:0000256" key="7">
    <source>
        <dbReference type="ARBA" id="ARBA00023004"/>
    </source>
</evidence>
<evidence type="ECO:0000256" key="10">
    <source>
        <dbReference type="RuleBase" id="RU000461"/>
    </source>
</evidence>
<name>A0A164PG77_9AGAM</name>
<dbReference type="InterPro" id="IPR050364">
    <property type="entry name" value="Cytochrome_P450_fung"/>
</dbReference>
<evidence type="ECO:0000256" key="11">
    <source>
        <dbReference type="SAM" id="Phobius"/>
    </source>
</evidence>
<dbReference type="Pfam" id="PF00067">
    <property type="entry name" value="p450"/>
    <property type="match status" value="1"/>
</dbReference>
<dbReference type="InterPro" id="IPR017972">
    <property type="entry name" value="Cyt_P450_CS"/>
</dbReference>
<keyword evidence="5 9" id="KW-0479">Metal-binding</keyword>
<evidence type="ECO:0000313" key="13">
    <source>
        <dbReference type="Proteomes" id="UP000076722"/>
    </source>
</evidence>
<dbReference type="OrthoDB" id="2789670at2759"/>
<dbReference type="PRINTS" id="PR00385">
    <property type="entry name" value="P450"/>
</dbReference>
<keyword evidence="11" id="KW-0472">Membrane</keyword>
<sequence>MAPSVLRLAGLQNDRLTLYLELLFAVILLTLLLLRRRTRDTPLPPGPRGSMISGHRKEMATTRRIWEQYAGWAKISGPIFSLKSNNIDVVILNNARTAHTLLDKRSNIYSDRPRSVMGSELCDMGKMFFRIRSQHPWFSAYRRMAHEDFGALQIPRHASGIQTNIQQLLKSLLSDPQGLRDHLRLCQGQSILMATYGYQVKSKDDQFLLLAEERLRLANAFLRPGMWLVDSYPILKYWPSWMPGGGFRKIASEVKSRTEESLASTMEWTKAELSAGTALPSFVEGQLNRQALGNDRNEEMIGYVASSMYVAGADTVISTVLTFLLMMTLNPDIQKRAQQEIDIIIGRDRLPQISDRERLPYVEAVVREVFRFHPVAPLGVPHSVIRDDIFDGMLIPSGSIVIANIWGLTHDEFIYPDPMRFNPDRFYIGEAKQGESQPNPLKYVFGFGRRVCAGMHFAEASVFLHVASLLATFNILKAVDENGMEITPVINFTDGIVSKPEDFPCRIEPRPDAVDLILSSN</sequence>
<keyword evidence="7 9" id="KW-0408">Iron</keyword>
<dbReference type="GO" id="GO:0020037">
    <property type="term" value="F:heme binding"/>
    <property type="evidence" value="ECO:0007669"/>
    <property type="project" value="InterPro"/>
</dbReference>
<dbReference type="GO" id="GO:0016705">
    <property type="term" value="F:oxidoreductase activity, acting on paired donors, with incorporation or reduction of molecular oxygen"/>
    <property type="evidence" value="ECO:0007669"/>
    <property type="project" value="InterPro"/>
</dbReference>
<dbReference type="Gene3D" id="1.10.630.10">
    <property type="entry name" value="Cytochrome P450"/>
    <property type="match status" value="1"/>
</dbReference>
<dbReference type="GO" id="GO:0005506">
    <property type="term" value="F:iron ion binding"/>
    <property type="evidence" value="ECO:0007669"/>
    <property type="project" value="InterPro"/>
</dbReference>
<dbReference type="EMBL" id="KV419434">
    <property type="protein sequence ID" value="KZS88697.1"/>
    <property type="molecule type" value="Genomic_DNA"/>
</dbReference>
<reference evidence="12 13" key="1">
    <citation type="journal article" date="2016" name="Mol. Biol. Evol.">
        <title>Comparative Genomics of Early-Diverging Mushroom-Forming Fungi Provides Insights into the Origins of Lignocellulose Decay Capabilities.</title>
        <authorList>
            <person name="Nagy L.G."/>
            <person name="Riley R."/>
            <person name="Tritt A."/>
            <person name="Adam C."/>
            <person name="Daum C."/>
            <person name="Floudas D."/>
            <person name="Sun H."/>
            <person name="Yadav J.S."/>
            <person name="Pangilinan J."/>
            <person name="Larsson K.H."/>
            <person name="Matsuura K."/>
            <person name="Barry K."/>
            <person name="Labutti K."/>
            <person name="Kuo R."/>
            <person name="Ohm R.A."/>
            <person name="Bhattacharya S.S."/>
            <person name="Shirouzu T."/>
            <person name="Yoshinaga Y."/>
            <person name="Martin F.M."/>
            <person name="Grigoriev I.V."/>
            <person name="Hibbett D.S."/>
        </authorList>
    </citation>
    <scope>NUCLEOTIDE SEQUENCE [LARGE SCALE GENOMIC DNA]</scope>
    <source>
        <strain evidence="12 13">HHB9708</strain>
    </source>
</reference>
<protein>
    <submittedName>
        <fullName evidence="12">Cytochrome P450</fullName>
    </submittedName>
</protein>
<comment type="pathway">
    <text evidence="2">Secondary metabolite biosynthesis.</text>
</comment>
<comment type="similarity">
    <text evidence="3 10">Belongs to the cytochrome P450 family.</text>
</comment>
<feature type="transmembrane region" description="Helical" evidence="11">
    <location>
        <begin position="16"/>
        <end position="34"/>
    </location>
</feature>
<keyword evidence="6 10" id="KW-0560">Oxidoreductase</keyword>
<dbReference type="InterPro" id="IPR002401">
    <property type="entry name" value="Cyt_P450_E_grp-I"/>
</dbReference>
<evidence type="ECO:0000256" key="6">
    <source>
        <dbReference type="ARBA" id="ARBA00023002"/>
    </source>
</evidence>
<feature type="binding site" description="axial binding residue" evidence="9">
    <location>
        <position position="452"/>
    </location>
    <ligand>
        <name>heme</name>
        <dbReference type="ChEBI" id="CHEBI:30413"/>
    </ligand>
    <ligandPart>
        <name>Fe</name>
        <dbReference type="ChEBI" id="CHEBI:18248"/>
    </ligandPart>
</feature>
<keyword evidence="4 9" id="KW-0349">Heme</keyword>
<keyword evidence="11" id="KW-1133">Transmembrane helix</keyword>
<keyword evidence="8 10" id="KW-0503">Monooxygenase</keyword>
<evidence type="ECO:0000256" key="4">
    <source>
        <dbReference type="ARBA" id="ARBA00022617"/>
    </source>
</evidence>
<keyword evidence="11" id="KW-0812">Transmembrane</keyword>
<dbReference type="CDD" id="cd11065">
    <property type="entry name" value="CYP64-like"/>
    <property type="match status" value="1"/>
</dbReference>
<dbReference type="PANTHER" id="PTHR46300">
    <property type="entry name" value="P450, PUTATIVE (EUROFUNG)-RELATED-RELATED"/>
    <property type="match status" value="1"/>
</dbReference>
<gene>
    <name evidence="12" type="ORF">SISNIDRAFT_432479</name>
</gene>
<evidence type="ECO:0000256" key="3">
    <source>
        <dbReference type="ARBA" id="ARBA00010617"/>
    </source>
</evidence>
<keyword evidence="13" id="KW-1185">Reference proteome</keyword>
<dbReference type="GO" id="GO:0004497">
    <property type="term" value="F:monooxygenase activity"/>
    <property type="evidence" value="ECO:0007669"/>
    <property type="project" value="UniProtKB-KW"/>
</dbReference>
<dbReference type="AlphaFoldDB" id="A0A164PG77"/>
<comment type="cofactor">
    <cofactor evidence="1 9">
        <name>heme</name>
        <dbReference type="ChEBI" id="CHEBI:30413"/>
    </cofactor>
</comment>